<dbReference type="PANTHER" id="PTHR42879:SF2">
    <property type="entry name" value="3-OXOACYL-[ACYL-CARRIER-PROTEIN] REDUCTASE FABG"/>
    <property type="match status" value="1"/>
</dbReference>
<dbReference type="RefSeq" id="WP_339587288.1">
    <property type="nucleotide sequence ID" value="NZ_JBBHJZ010000002.1"/>
</dbReference>
<dbReference type="InterPro" id="IPR036291">
    <property type="entry name" value="NAD(P)-bd_dom_sf"/>
</dbReference>
<evidence type="ECO:0000313" key="2">
    <source>
        <dbReference type="EMBL" id="MEJ5977349.1"/>
    </source>
</evidence>
<dbReference type="Proteomes" id="UP001361239">
    <property type="component" value="Unassembled WGS sequence"/>
</dbReference>
<gene>
    <name evidence="2" type="ORF">WG901_11925</name>
</gene>
<name>A0ABU8RWF1_9SPHN</name>
<dbReference type="Gene3D" id="3.40.50.720">
    <property type="entry name" value="NAD(P)-binding Rossmann-like Domain"/>
    <property type="match status" value="1"/>
</dbReference>
<organism evidence="2 3">
    <name type="scientific">Novosphingobium anseongense</name>
    <dbReference type="NCBI Taxonomy" id="3133436"/>
    <lineage>
        <taxon>Bacteria</taxon>
        <taxon>Pseudomonadati</taxon>
        <taxon>Pseudomonadota</taxon>
        <taxon>Alphaproteobacteria</taxon>
        <taxon>Sphingomonadales</taxon>
        <taxon>Sphingomonadaceae</taxon>
        <taxon>Novosphingobium</taxon>
    </lineage>
</organism>
<dbReference type="SUPFAM" id="SSF51735">
    <property type="entry name" value="NAD(P)-binding Rossmann-fold domains"/>
    <property type="match status" value="1"/>
</dbReference>
<dbReference type="Pfam" id="PF13561">
    <property type="entry name" value="adh_short_C2"/>
    <property type="match status" value="1"/>
</dbReference>
<dbReference type="PRINTS" id="PR00081">
    <property type="entry name" value="GDHRDH"/>
</dbReference>
<dbReference type="PANTHER" id="PTHR42879">
    <property type="entry name" value="3-OXOACYL-(ACYL-CARRIER-PROTEIN) REDUCTASE"/>
    <property type="match status" value="1"/>
</dbReference>
<sequence length="253" mass="26085">MRIKDRVALVTGSSQGIGKAIALKLAQDGGRIVVHARGAEKAEAVAAEIRAAGGMAHVVLGDLAEGDTATRIVREAYAIHGALDILVLNAGGGSSGRATDLSVETIDRVLAFNLRATILATTEYARLTQSPHGRVVFISSGMATHAAPGVSVGAAAKAGSETFMRSVAQELGERGITCNSVAPGCTRTEMIAGQAWPDQVPPWTALRRLGQPEDIADVVAFLASDEARWLTGLTIAANGGLVTTAANILARAR</sequence>
<dbReference type="CDD" id="cd05233">
    <property type="entry name" value="SDR_c"/>
    <property type="match status" value="1"/>
</dbReference>
<comment type="caution">
    <text evidence="2">The sequence shown here is derived from an EMBL/GenBank/DDBJ whole genome shotgun (WGS) entry which is preliminary data.</text>
</comment>
<evidence type="ECO:0000313" key="3">
    <source>
        <dbReference type="Proteomes" id="UP001361239"/>
    </source>
</evidence>
<accession>A0ABU8RWF1</accession>
<protein>
    <submittedName>
        <fullName evidence="2">SDR family oxidoreductase</fullName>
    </submittedName>
</protein>
<dbReference type="InterPro" id="IPR002347">
    <property type="entry name" value="SDR_fam"/>
</dbReference>
<dbReference type="InterPro" id="IPR050259">
    <property type="entry name" value="SDR"/>
</dbReference>
<reference evidence="2 3" key="1">
    <citation type="submission" date="2024-03" db="EMBL/GenBank/DDBJ databases">
        <authorList>
            <person name="Jo J.-H."/>
        </authorList>
    </citation>
    <scope>NUCLEOTIDE SEQUENCE [LARGE SCALE GENOMIC DNA]</scope>
    <source>
        <strain evidence="2 3">PS1R-30</strain>
    </source>
</reference>
<evidence type="ECO:0000256" key="1">
    <source>
        <dbReference type="ARBA" id="ARBA00006484"/>
    </source>
</evidence>
<proteinExistence type="inferred from homology"/>
<keyword evidence="3" id="KW-1185">Reference proteome</keyword>
<dbReference type="EMBL" id="JBBHJZ010000002">
    <property type="protein sequence ID" value="MEJ5977349.1"/>
    <property type="molecule type" value="Genomic_DNA"/>
</dbReference>
<comment type="similarity">
    <text evidence="1">Belongs to the short-chain dehydrogenases/reductases (SDR) family.</text>
</comment>